<feature type="domain" description="Response regulatory" evidence="3">
    <location>
        <begin position="6"/>
        <end position="122"/>
    </location>
</feature>
<dbReference type="Pfam" id="PF00072">
    <property type="entry name" value="Response_reg"/>
    <property type="match status" value="1"/>
</dbReference>
<proteinExistence type="predicted"/>
<dbReference type="SMART" id="SM00448">
    <property type="entry name" value="REC"/>
    <property type="match status" value="1"/>
</dbReference>
<dbReference type="SUPFAM" id="SSF52172">
    <property type="entry name" value="CheY-like"/>
    <property type="match status" value="1"/>
</dbReference>
<dbReference type="InterPro" id="IPR001789">
    <property type="entry name" value="Sig_transdc_resp-reg_receiver"/>
</dbReference>
<reference evidence="4 5" key="1">
    <citation type="submission" date="2022-03" db="EMBL/GenBank/DDBJ databases">
        <authorList>
            <person name="Koch H."/>
        </authorList>
    </citation>
    <scope>NUCLEOTIDE SEQUENCE [LARGE SCALE GENOMIC DNA]</scope>
    <source>
        <strain evidence="4 5">G1</strain>
    </source>
</reference>
<dbReference type="Gene3D" id="3.40.50.2300">
    <property type="match status" value="1"/>
</dbReference>
<dbReference type="PANTHER" id="PTHR44591:SF19">
    <property type="entry name" value="TWO-COMPONENT RESPONSE REGULATOR-RELATED"/>
    <property type="match status" value="1"/>
</dbReference>
<keyword evidence="5" id="KW-1185">Reference proteome</keyword>
<protein>
    <submittedName>
        <fullName evidence="4">Response regulator receiver protein</fullName>
    </submittedName>
</protein>
<dbReference type="InterPro" id="IPR050595">
    <property type="entry name" value="Bact_response_regulator"/>
</dbReference>
<evidence type="ECO:0000313" key="4">
    <source>
        <dbReference type="EMBL" id="CAH2030192.1"/>
    </source>
</evidence>
<gene>
    <name evidence="4" type="ORF">GEAMG1_0370</name>
</gene>
<sequence length="132" mass="14895">MPDCIRVLCLDDEKNILNTVRRQLEDDSFQVFQAQTVEEALRILESEQPLHVVLSDYRMPGTTGVDFLRTVAGRWPWISGIIISGFADTQAVQRALADNPAMHFIAKPWTMEELLRIVRQAASQAREVLTGG</sequence>
<accession>A0ABN8HJJ2</accession>
<evidence type="ECO:0000256" key="1">
    <source>
        <dbReference type="ARBA" id="ARBA00022553"/>
    </source>
</evidence>
<dbReference type="PANTHER" id="PTHR44591">
    <property type="entry name" value="STRESS RESPONSE REGULATOR PROTEIN 1"/>
    <property type="match status" value="1"/>
</dbReference>
<dbReference type="RefSeq" id="WP_305731145.1">
    <property type="nucleotide sequence ID" value="NZ_OW150024.1"/>
</dbReference>
<keyword evidence="1 2" id="KW-0597">Phosphoprotein</keyword>
<dbReference type="PROSITE" id="PS50110">
    <property type="entry name" value="RESPONSE_REGULATORY"/>
    <property type="match status" value="1"/>
</dbReference>
<evidence type="ECO:0000256" key="2">
    <source>
        <dbReference type="PROSITE-ProRule" id="PRU00169"/>
    </source>
</evidence>
<dbReference type="EMBL" id="OW150024">
    <property type="protein sequence ID" value="CAH2030192.1"/>
    <property type="molecule type" value="Genomic_DNA"/>
</dbReference>
<dbReference type="InterPro" id="IPR011006">
    <property type="entry name" value="CheY-like_superfamily"/>
</dbReference>
<dbReference type="Proteomes" id="UP001295463">
    <property type="component" value="Chromosome"/>
</dbReference>
<evidence type="ECO:0000313" key="5">
    <source>
        <dbReference type="Proteomes" id="UP001295463"/>
    </source>
</evidence>
<evidence type="ECO:0000259" key="3">
    <source>
        <dbReference type="PROSITE" id="PS50110"/>
    </source>
</evidence>
<name>A0ABN8HJJ2_9BACT</name>
<feature type="modified residue" description="4-aspartylphosphate" evidence="2">
    <location>
        <position position="56"/>
    </location>
</feature>
<organism evidence="4 5">
    <name type="scientific">Trichlorobacter ammonificans</name>
    <dbReference type="NCBI Taxonomy" id="2916410"/>
    <lineage>
        <taxon>Bacteria</taxon>
        <taxon>Pseudomonadati</taxon>
        <taxon>Thermodesulfobacteriota</taxon>
        <taxon>Desulfuromonadia</taxon>
        <taxon>Geobacterales</taxon>
        <taxon>Geobacteraceae</taxon>
        <taxon>Trichlorobacter</taxon>
    </lineage>
</organism>